<organism evidence="1">
    <name type="scientific">Phaffia rhodozyma</name>
    <name type="common">Yeast</name>
    <name type="synonym">Xanthophyllomyces dendrorhous</name>
    <dbReference type="NCBI Taxonomy" id="264483"/>
    <lineage>
        <taxon>Eukaryota</taxon>
        <taxon>Fungi</taxon>
        <taxon>Dikarya</taxon>
        <taxon>Basidiomycota</taxon>
        <taxon>Agaricomycotina</taxon>
        <taxon>Tremellomycetes</taxon>
        <taxon>Cystofilobasidiales</taxon>
        <taxon>Mrakiaceae</taxon>
        <taxon>Phaffia</taxon>
    </lineage>
</organism>
<proteinExistence type="predicted"/>
<sequence length="99" mass="11279">MSRKCVYSEPTGQLRTVEKTQMGTAGILHSAQEGDSGIEARSKRAALRFYWEDTCTEFRSRAAIKEILKNTITKELPRARAAFRSSTLKTYYSRLRSNV</sequence>
<protein>
    <submittedName>
        <fullName evidence="1">Uncharacterized protein</fullName>
    </submittedName>
</protein>
<accession>A0A0F7SGU2</accession>
<name>A0A0F7SGU2_PHARH</name>
<dbReference type="EMBL" id="LN483228">
    <property type="protein sequence ID" value="CDZ97590.1"/>
    <property type="molecule type" value="Genomic_DNA"/>
</dbReference>
<reference evidence="1" key="1">
    <citation type="submission" date="2014-08" db="EMBL/GenBank/DDBJ databases">
        <authorList>
            <person name="Sharma Rahul"/>
            <person name="Thines Marco"/>
        </authorList>
    </citation>
    <scope>NUCLEOTIDE SEQUENCE</scope>
</reference>
<dbReference type="AlphaFoldDB" id="A0A0F7SGU2"/>
<evidence type="ECO:0000313" key="1">
    <source>
        <dbReference type="EMBL" id="CDZ97590.1"/>
    </source>
</evidence>